<dbReference type="AlphaFoldDB" id="A0A183IS69"/>
<evidence type="ECO:0000313" key="2">
    <source>
        <dbReference type="EMBL" id="VDP10103.1"/>
    </source>
</evidence>
<name>A0A183IS69_9BILA</name>
<evidence type="ECO:0000313" key="4">
    <source>
        <dbReference type="WBParaSite" id="SBAD_0000671501-mRNA-1"/>
    </source>
</evidence>
<proteinExistence type="predicted"/>
<evidence type="ECO:0000256" key="1">
    <source>
        <dbReference type="SAM" id="MobiDB-lite"/>
    </source>
</evidence>
<reference evidence="4" key="1">
    <citation type="submission" date="2016-06" db="UniProtKB">
        <authorList>
            <consortium name="WormBaseParasite"/>
        </authorList>
    </citation>
    <scope>IDENTIFICATION</scope>
</reference>
<dbReference type="Proteomes" id="UP000270296">
    <property type="component" value="Unassembled WGS sequence"/>
</dbReference>
<feature type="region of interest" description="Disordered" evidence="1">
    <location>
        <begin position="1"/>
        <end position="21"/>
    </location>
</feature>
<accession>A0A183IS69</accession>
<keyword evidence="3" id="KW-1185">Reference proteome</keyword>
<organism evidence="4">
    <name type="scientific">Soboliphyme baturini</name>
    <dbReference type="NCBI Taxonomy" id="241478"/>
    <lineage>
        <taxon>Eukaryota</taxon>
        <taxon>Metazoa</taxon>
        <taxon>Ecdysozoa</taxon>
        <taxon>Nematoda</taxon>
        <taxon>Enoplea</taxon>
        <taxon>Dorylaimia</taxon>
        <taxon>Dioctophymatida</taxon>
        <taxon>Dioctophymatoidea</taxon>
        <taxon>Soboliphymatidae</taxon>
        <taxon>Soboliphyme</taxon>
    </lineage>
</organism>
<dbReference type="EMBL" id="UZAM01009784">
    <property type="protein sequence ID" value="VDP10103.1"/>
    <property type="molecule type" value="Genomic_DNA"/>
</dbReference>
<dbReference type="WBParaSite" id="SBAD_0000671501-mRNA-1">
    <property type="protein sequence ID" value="SBAD_0000671501-mRNA-1"/>
    <property type="gene ID" value="SBAD_0000671501"/>
</dbReference>
<feature type="compositionally biased region" description="Basic and acidic residues" evidence="1">
    <location>
        <begin position="1"/>
        <end position="15"/>
    </location>
</feature>
<gene>
    <name evidence="2" type="ORF">SBAD_LOCUS6466</name>
</gene>
<protein>
    <submittedName>
        <fullName evidence="2 4">Uncharacterized protein</fullName>
    </submittedName>
</protein>
<evidence type="ECO:0000313" key="3">
    <source>
        <dbReference type="Proteomes" id="UP000270296"/>
    </source>
</evidence>
<sequence length="324" mass="36152">MRKSDYGRSKRDGGYAERTVNHNSKRLTEQTAIRYAVWVRLGTKTISWWRVIGNTIAGRHARRLREEGQLSLINCHRWIVCHRCSIDRLALMNQAVGGSVYGRWTVIRKTLSGQTRPRCSVSLTNHARGGEGCVRCFGSVHGKNGSTVFSVSRSFGQSTKVVCHRCHCEQGRKKSTTVNVREPATKPARLNEMCNACVVCRSPPPTLKALVTILFSATDGTFVRASAGVVLQSVSDMLPKAPTAGRKCCWRLETVNTVVRLQFFSSPESVTTEEHMLAEVADVSGFLSTSNSCCSRSRRSFCRFRRTHRDDSQSVWMDPETGTC</sequence>
<reference evidence="2 3" key="2">
    <citation type="submission" date="2018-11" db="EMBL/GenBank/DDBJ databases">
        <authorList>
            <consortium name="Pathogen Informatics"/>
        </authorList>
    </citation>
    <scope>NUCLEOTIDE SEQUENCE [LARGE SCALE GENOMIC DNA]</scope>
</reference>